<dbReference type="GO" id="GO:0016747">
    <property type="term" value="F:acyltransferase activity, transferring groups other than amino-acyl groups"/>
    <property type="evidence" value="ECO:0007669"/>
    <property type="project" value="InterPro"/>
</dbReference>
<name>A0A939IP93_9ALTE</name>
<proteinExistence type="predicted"/>
<dbReference type="RefSeq" id="WP_206575315.1">
    <property type="nucleotide sequence ID" value="NZ_JAFKCV010000015.1"/>
</dbReference>
<dbReference type="Gene3D" id="3.40.630.30">
    <property type="match status" value="1"/>
</dbReference>
<organism evidence="2 3">
    <name type="scientific">Bowmanella dokdonensis</name>
    <dbReference type="NCBI Taxonomy" id="751969"/>
    <lineage>
        <taxon>Bacteria</taxon>
        <taxon>Pseudomonadati</taxon>
        <taxon>Pseudomonadota</taxon>
        <taxon>Gammaproteobacteria</taxon>
        <taxon>Alteromonadales</taxon>
        <taxon>Alteromonadaceae</taxon>
        <taxon>Bowmanella</taxon>
    </lineage>
</organism>
<protein>
    <submittedName>
        <fullName evidence="2">N-acetyltransferase</fullName>
    </submittedName>
</protein>
<evidence type="ECO:0000313" key="3">
    <source>
        <dbReference type="Proteomes" id="UP000664654"/>
    </source>
</evidence>
<dbReference type="Proteomes" id="UP000664654">
    <property type="component" value="Unassembled WGS sequence"/>
</dbReference>
<dbReference type="CDD" id="cd04301">
    <property type="entry name" value="NAT_SF"/>
    <property type="match status" value="1"/>
</dbReference>
<dbReference type="SUPFAM" id="SSF55729">
    <property type="entry name" value="Acyl-CoA N-acyltransferases (Nat)"/>
    <property type="match status" value="1"/>
</dbReference>
<dbReference type="InterPro" id="IPR016181">
    <property type="entry name" value="Acyl_CoA_acyltransferase"/>
</dbReference>
<reference evidence="2" key="1">
    <citation type="submission" date="2021-03" db="EMBL/GenBank/DDBJ databases">
        <title>novel species isolated from a fishpond in China.</title>
        <authorList>
            <person name="Lu H."/>
            <person name="Cai Z."/>
        </authorList>
    </citation>
    <scope>NUCLEOTIDE SEQUENCE</scope>
    <source>
        <strain evidence="2">JCM 30855</strain>
    </source>
</reference>
<dbReference type="AlphaFoldDB" id="A0A939IP93"/>
<dbReference type="PROSITE" id="PS51186">
    <property type="entry name" value="GNAT"/>
    <property type="match status" value="1"/>
</dbReference>
<dbReference type="EMBL" id="JAFKCV010000015">
    <property type="protein sequence ID" value="MBN7827203.1"/>
    <property type="molecule type" value="Genomic_DNA"/>
</dbReference>
<keyword evidence="3" id="KW-1185">Reference proteome</keyword>
<gene>
    <name evidence="2" type="ORF">J0A66_18370</name>
</gene>
<sequence length="176" mass="19973">MAKYPLEVSLDNGKRLIIRPICPQDAELEQDFVRHLSAQSKHFRFMANIRELSPQMLKRFTNPDPEKEMALVAMVGEGAEQQEVGVCRYIVNRQGDACEFAVVVADAWQHHGVGWHLMTELIRVARERGLSRMEGQVLANNVGMLQFCRNLGFRICPDPSDRGSLSVIKDLISKPR</sequence>
<evidence type="ECO:0000313" key="2">
    <source>
        <dbReference type="EMBL" id="MBN7827203.1"/>
    </source>
</evidence>
<accession>A0A939IP93</accession>
<evidence type="ECO:0000259" key="1">
    <source>
        <dbReference type="PROSITE" id="PS51186"/>
    </source>
</evidence>
<feature type="domain" description="N-acetyltransferase" evidence="1">
    <location>
        <begin position="16"/>
        <end position="172"/>
    </location>
</feature>
<dbReference type="InterPro" id="IPR000182">
    <property type="entry name" value="GNAT_dom"/>
</dbReference>
<dbReference type="Pfam" id="PF00583">
    <property type="entry name" value="Acetyltransf_1"/>
    <property type="match status" value="1"/>
</dbReference>
<comment type="caution">
    <text evidence="2">The sequence shown here is derived from an EMBL/GenBank/DDBJ whole genome shotgun (WGS) entry which is preliminary data.</text>
</comment>